<dbReference type="AlphaFoldDB" id="A0A5B7I150"/>
<evidence type="ECO:0000256" key="1">
    <source>
        <dbReference type="SAM" id="MobiDB-lite"/>
    </source>
</evidence>
<proteinExistence type="predicted"/>
<protein>
    <submittedName>
        <fullName evidence="2">Uncharacterized protein</fullName>
    </submittedName>
</protein>
<evidence type="ECO:0000313" key="2">
    <source>
        <dbReference type="EMBL" id="MPC77442.1"/>
    </source>
</evidence>
<sequence length="169" mass="18462">MEEDEQEVVDQETSTPGDKEGTTKELSNILGLCAILKEETFNKFKQDDENIEQAAQHLEKFTGVFRGLCQMKLASTQQAKITDFFNHQLARQRMISQGLTDILGNEDADILDDPSPCDTAAEEPQAPPPVHISPVSQEDAEFLGFEEVDTASAREVAARGEDPSGGGGH</sequence>
<dbReference type="EMBL" id="VSRR010045886">
    <property type="protein sequence ID" value="MPC77442.1"/>
    <property type="molecule type" value="Genomic_DNA"/>
</dbReference>
<feature type="compositionally biased region" description="Acidic residues" evidence="1">
    <location>
        <begin position="138"/>
        <end position="149"/>
    </location>
</feature>
<feature type="region of interest" description="Disordered" evidence="1">
    <location>
        <begin position="1"/>
        <end position="24"/>
    </location>
</feature>
<feature type="compositionally biased region" description="Acidic residues" evidence="1">
    <location>
        <begin position="1"/>
        <end position="10"/>
    </location>
</feature>
<gene>
    <name evidence="2" type="ORF">E2C01_071895</name>
</gene>
<evidence type="ECO:0000313" key="3">
    <source>
        <dbReference type="Proteomes" id="UP000324222"/>
    </source>
</evidence>
<comment type="caution">
    <text evidence="2">The sequence shown here is derived from an EMBL/GenBank/DDBJ whole genome shotgun (WGS) entry which is preliminary data.</text>
</comment>
<feature type="region of interest" description="Disordered" evidence="1">
    <location>
        <begin position="106"/>
        <end position="169"/>
    </location>
</feature>
<reference evidence="2 3" key="1">
    <citation type="submission" date="2019-05" db="EMBL/GenBank/DDBJ databases">
        <title>Another draft genome of Portunus trituberculatus and its Hox gene families provides insights of decapod evolution.</title>
        <authorList>
            <person name="Jeong J.-H."/>
            <person name="Song I."/>
            <person name="Kim S."/>
            <person name="Choi T."/>
            <person name="Kim D."/>
            <person name="Ryu S."/>
            <person name="Kim W."/>
        </authorList>
    </citation>
    <scope>NUCLEOTIDE SEQUENCE [LARGE SCALE GENOMIC DNA]</scope>
    <source>
        <tissue evidence="2">Muscle</tissue>
    </source>
</reference>
<name>A0A5B7I150_PORTR</name>
<organism evidence="2 3">
    <name type="scientific">Portunus trituberculatus</name>
    <name type="common">Swimming crab</name>
    <name type="synonym">Neptunus trituberculatus</name>
    <dbReference type="NCBI Taxonomy" id="210409"/>
    <lineage>
        <taxon>Eukaryota</taxon>
        <taxon>Metazoa</taxon>
        <taxon>Ecdysozoa</taxon>
        <taxon>Arthropoda</taxon>
        <taxon>Crustacea</taxon>
        <taxon>Multicrustacea</taxon>
        <taxon>Malacostraca</taxon>
        <taxon>Eumalacostraca</taxon>
        <taxon>Eucarida</taxon>
        <taxon>Decapoda</taxon>
        <taxon>Pleocyemata</taxon>
        <taxon>Brachyura</taxon>
        <taxon>Eubrachyura</taxon>
        <taxon>Portunoidea</taxon>
        <taxon>Portunidae</taxon>
        <taxon>Portuninae</taxon>
        <taxon>Portunus</taxon>
    </lineage>
</organism>
<accession>A0A5B7I150</accession>
<keyword evidence="3" id="KW-1185">Reference proteome</keyword>
<dbReference type="Proteomes" id="UP000324222">
    <property type="component" value="Unassembled WGS sequence"/>
</dbReference>